<name>A0ABN6JE44_9BURK</name>
<evidence type="ECO:0000313" key="2">
    <source>
        <dbReference type="Proteomes" id="UP001319874"/>
    </source>
</evidence>
<keyword evidence="2" id="KW-1185">Reference proteome</keyword>
<protein>
    <submittedName>
        <fullName evidence="1">Uncharacterized protein</fullName>
    </submittedName>
</protein>
<proteinExistence type="predicted"/>
<dbReference type="EMBL" id="AP024955">
    <property type="protein sequence ID" value="BCZ78603.1"/>
    <property type="molecule type" value="Genomic_DNA"/>
</dbReference>
<accession>A0ABN6JE44</accession>
<dbReference type="Proteomes" id="UP001319874">
    <property type="component" value="Chromosome 1"/>
</dbReference>
<organism evidence="1 2">
    <name type="scientific">Paraburkholderia terrae</name>
    <dbReference type="NCBI Taxonomy" id="311230"/>
    <lineage>
        <taxon>Bacteria</taxon>
        <taxon>Pseudomonadati</taxon>
        <taxon>Pseudomonadota</taxon>
        <taxon>Betaproteobacteria</taxon>
        <taxon>Burkholderiales</taxon>
        <taxon>Burkholderiaceae</taxon>
        <taxon>Paraburkholderia</taxon>
    </lineage>
</organism>
<evidence type="ECO:0000313" key="1">
    <source>
        <dbReference type="EMBL" id="BCZ78603.1"/>
    </source>
</evidence>
<reference evidence="1 2" key="1">
    <citation type="journal article" date="2022" name="Front. Microbiol.">
        <title>Identification and characterization of a novel class of self-sufficient cytochrome P450 hydroxylase involved in cyclohexanecarboxylate degradation in Paraburkholderia terrae strain KU-64.</title>
        <authorList>
            <person name="Yamamoto T."/>
            <person name="Hasegawa Y."/>
            <person name="Iwaki H."/>
        </authorList>
    </citation>
    <scope>NUCLEOTIDE SEQUENCE [LARGE SCALE GENOMIC DNA]</scope>
    <source>
        <strain evidence="1 2">KU-64</strain>
    </source>
</reference>
<sequence length="62" mass="6689">MNCRVTEWQLMQFCFCASARPGACARAVPVNAKVPASMNAAYDFDFIMVSAGDSARLVVDAL</sequence>
<gene>
    <name evidence="1" type="ORF">PTKU64_22780</name>
</gene>